<feature type="compositionally biased region" description="Polar residues" evidence="5">
    <location>
        <begin position="119"/>
        <end position="134"/>
    </location>
</feature>
<evidence type="ECO:0000313" key="7">
    <source>
        <dbReference type="Proteomes" id="UP000054302"/>
    </source>
</evidence>
<dbReference type="GO" id="GO:0005672">
    <property type="term" value="C:transcription factor TFIIA complex"/>
    <property type="evidence" value="ECO:0007669"/>
    <property type="project" value="InterPro"/>
</dbReference>
<sequence length="373" mass="40506">MSKATVGEVYAKVINEVCENSRQDFEEGGVELATLELLKAEWQKKLSGLKVTQLPWDPQAAPVIKEQPAAPPAKPVPQALPSNGNAVNTPTPPQVAPTVASSVPRVKAENSPVYPPQSGPQQNYAVPSFPQGQPMTARERAAQQLHESYGQRAGAQIAQLQSNQRVPGQASAGSPVNYIKQEEGQSSLGGVQDYHAGAQPIQTSQTDGSADSYDDWDTEYARRKEFSRIHGARADRLIKDQALAKLQQLEGGGLLTPLDERPSQRSAKILGSAYPLQSGTSSEPSRLARAQGDATGDDDDDIDDEDAINSDLDDPDDLAANEGDEENTDQVMLCTYDKVQRVKNKWKCTLKDGVLRVDGNEYVFHKGQGEFEW</sequence>
<dbReference type="AlphaFoldDB" id="A0A0D1X6B2"/>
<dbReference type="GeneID" id="27318966"/>
<dbReference type="OrthoDB" id="6275927at2759"/>
<dbReference type="HOGENOM" id="CLU_030027_4_1_1"/>
<evidence type="ECO:0008006" key="8">
    <source>
        <dbReference type="Google" id="ProtNLM"/>
    </source>
</evidence>
<dbReference type="PANTHER" id="PTHR12694:SF8">
    <property type="entry name" value="TRANSCRIPTION INITIATION FACTOR IIA SUBUNIT 1"/>
    <property type="match status" value="1"/>
</dbReference>
<dbReference type="SUPFAM" id="SSF47396">
    <property type="entry name" value="Transcription factor IIA (TFIIA), alpha-helical domain"/>
    <property type="match status" value="1"/>
</dbReference>
<evidence type="ECO:0000256" key="5">
    <source>
        <dbReference type="SAM" id="MobiDB-lite"/>
    </source>
</evidence>
<feature type="region of interest" description="Disordered" evidence="5">
    <location>
        <begin position="64"/>
        <end position="154"/>
    </location>
</feature>
<evidence type="ECO:0000256" key="1">
    <source>
        <dbReference type="ARBA" id="ARBA00004123"/>
    </source>
</evidence>
<dbReference type="GO" id="GO:0006367">
    <property type="term" value="P:transcription initiation at RNA polymerase II promoter"/>
    <property type="evidence" value="ECO:0007669"/>
    <property type="project" value="InterPro"/>
</dbReference>
<dbReference type="Gene3D" id="1.10.287.100">
    <property type="match status" value="1"/>
</dbReference>
<evidence type="ECO:0000313" key="6">
    <source>
        <dbReference type="EMBL" id="KIV97360.1"/>
    </source>
</evidence>
<dbReference type="PANTHER" id="PTHR12694">
    <property type="entry name" value="TRANSCRIPTION INITIATION FACTOR IIA SUBUNIT 1"/>
    <property type="match status" value="1"/>
</dbReference>
<proteinExistence type="inferred from homology"/>
<dbReference type="SUPFAM" id="SSF50784">
    <property type="entry name" value="Transcription factor IIA (TFIIA), beta-barrel domain"/>
    <property type="match status" value="1"/>
</dbReference>
<evidence type="ECO:0000256" key="4">
    <source>
        <dbReference type="ARBA" id="ARBA00023242"/>
    </source>
</evidence>
<feature type="compositionally biased region" description="Polar residues" evidence="5">
    <location>
        <begin position="275"/>
        <end position="284"/>
    </location>
</feature>
<dbReference type="CDD" id="cd07976">
    <property type="entry name" value="TFIIA_alpha_beta_like"/>
    <property type="match status" value="1"/>
</dbReference>
<keyword evidence="7" id="KW-1185">Reference proteome</keyword>
<dbReference type="SMART" id="SM01371">
    <property type="entry name" value="TFIIA"/>
    <property type="match status" value="1"/>
</dbReference>
<evidence type="ECO:0000256" key="2">
    <source>
        <dbReference type="ARBA" id="ARBA00010059"/>
    </source>
</evidence>
<accession>A0A0D1X6B2</accession>
<evidence type="ECO:0000256" key="3">
    <source>
        <dbReference type="ARBA" id="ARBA00023163"/>
    </source>
</evidence>
<feature type="compositionally biased region" description="Polar residues" evidence="5">
    <location>
        <begin position="200"/>
        <end position="209"/>
    </location>
</feature>
<dbReference type="Gene3D" id="2.30.18.10">
    <property type="entry name" value="Transcription factor IIA (TFIIA), beta-barrel domain"/>
    <property type="match status" value="1"/>
</dbReference>
<feature type="compositionally biased region" description="Low complexity" evidence="5">
    <location>
        <begin position="76"/>
        <end position="89"/>
    </location>
</feature>
<dbReference type="InterPro" id="IPR004855">
    <property type="entry name" value="TFIIA_asu/bsu"/>
</dbReference>
<dbReference type="InterPro" id="IPR009088">
    <property type="entry name" value="TFIIA_b-brl"/>
</dbReference>
<dbReference type="Pfam" id="PF03153">
    <property type="entry name" value="TFIIA"/>
    <property type="match status" value="1"/>
</dbReference>
<protein>
    <recommendedName>
        <fullName evidence="8">Transcription initiation factor IIA subunit 1</fullName>
    </recommendedName>
</protein>
<dbReference type="RefSeq" id="XP_016228934.1">
    <property type="nucleotide sequence ID" value="XM_016365285.1"/>
</dbReference>
<feature type="compositionally biased region" description="Acidic residues" evidence="5">
    <location>
        <begin position="295"/>
        <end position="326"/>
    </location>
</feature>
<reference evidence="6 7" key="1">
    <citation type="submission" date="2015-01" db="EMBL/GenBank/DDBJ databases">
        <title>The Genome Sequence of Exophiala mesophila CBS40295.</title>
        <authorList>
            <consortium name="The Broad Institute Genomics Platform"/>
            <person name="Cuomo C."/>
            <person name="de Hoog S."/>
            <person name="Gorbushina A."/>
            <person name="Stielow B."/>
            <person name="Teixiera M."/>
            <person name="Abouelleil A."/>
            <person name="Chapman S.B."/>
            <person name="Priest M."/>
            <person name="Young S.K."/>
            <person name="Wortman J."/>
            <person name="Nusbaum C."/>
            <person name="Birren B."/>
        </authorList>
    </citation>
    <scope>NUCLEOTIDE SEQUENCE [LARGE SCALE GENOMIC DNA]</scope>
    <source>
        <strain evidence="6 7">CBS 40295</strain>
    </source>
</reference>
<dbReference type="FunFam" id="2.30.18.10:FF:000006">
    <property type="entry name" value="Transcription factor TFIIA complex subunit Toa1"/>
    <property type="match status" value="1"/>
</dbReference>
<feature type="region of interest" description="Disordered" evidence="5">
    <location>
        <begin position="189"/>
        <end position="214"/>
    </location>
</feature>
<dbReference type="OMA" id="EVCDASQ"/>
<comment type="subcellular location">
    <subcellularLocation>
        <location evidence="1">Nucleus</location>
    </subcellularLocation>
</comment>
<feature type="region of interest" description="Disordered" evidence="5">
    <location>
        <begin position="273"/>
        <end position="326"/>
    </location>
</feature>
<gene>
    <name evidence="6" type="ORF">PV10_01121</name>
</gene>
<organism evidence="6 7">
    <name type="scientific">Exophiala mesophila</name>
    <name type="common">Black yeast-like fungus</name>
    <dbReference type="NCBI Taxonomy" id="212818"/>
    <lineage>
        <taxon>Eukaryota</taxon>
        <taxon>Fungi</taxon>
        <taxon>Dikarya</taxon>
        <taxon>Ascomycota</taxon>
        <taxon>Pezizomycotina</taxon>
        <taxon>Eurotiomycetes</taxon>
        <taxon>Chaetothyriomycetidae</taxon>
        <taxon>Chaetothyriales</taxon>
        <taxon>Herpotrichiellaceae</taxon>
        <taxon>Exophiala</taxon>
    </lineage>
</organism>
<keyword evidence="4" id="KW-0539">Nucleus</keyword>
<dbReference type="Proteomes" id="UP000054302">
    <property type="component" value="Unassembled WGS sequence"/>
</dbReference>
<comment type="similarity">
    <text evidence="2">Belongs to the TFIIA subunit 1 family.</text>
</comment>
<name>A0A0D1X6B2_EXOME</name>
<dbReference type="STRING" id="212818.A0A0D1X6B2"/>
<keyword evidence="3" id="KW-0804">Transcription</keyword>
<dbReference type="EMBL" id="KN847520">
    <property type="protein sequence ID" value="KIV97360.1"/>
    <property type="molecule type" value="Genomic_DNA"/>
</dbReference>
<dbReference type="VEuPathDB" id="FungiDB:PV10_01121"/>